<gene>
    <name evidence="3" type="primary">RvY_10655-1</name>
    <name evidence="3" type="synonym">RvY_10655.1</name>
    <name evidence="3" type="ORF">RvY_10655</name>
</gene>
<keyword evidence="1" id="KW-0396">Initiation factor</keyword>
<feature type="compositionally biased region" description="Polar residues" evidence="2">
    <location>
        <begin position="29"/>
        <end position="40"/>
    </location>
</feature>
<name>A0A1D1VDG2_RAMVA</name>
<protein>
    <submittedName>
        <fullName evidence="3">Uncharacterized protein</fullName>
    </submittedName>
</protein>
<feature type="compositionally biased region" description="Polar residues" evidence="2">
    <location>
        <begin position="297"/>
        <end position="310"/>
    </location>
</feature>
<dbReference type="Proteomes" id="UP000186922">
    <property type="component" value="Unassembled WGS sequence"/>
</dbReference>
<keyword evidence="4" id="KW-1185">Reference proteome</keyword>
<dbReference type="EMBL" id="BDGG01000005">
    <property type="protein sequence ID" value="GAU99694.1"/>
    <property type="molecule type" value="Genomic_DNA"/>
</dbReference>
<dbReference type="Gene3D" id="3.30.760.10">
    <property type="entry name" value="RNA Cap, Translation Initiation Factor Eif4e"/>
    <property type="match status" value="1"/>
</dbReference>
<feature type="compositionally biased region" description="Polar residues" evidence="2">
    <location>
        <begin position="66"/>
        <end position="80"/>
    </location>
</feature>
<sequence length="715" mass="78642">MSVTATLNKTSVSLGNSKPSNLKSSPSSENTTPKPSSSSEEGPFIQKTRKKRINKGQNRDVPPQVPTKSNLIPTPRSTPSIPEEAAASTSGTNATPSNNTSVQLNNPASSRPISTYGVRGNSNKHTGGHYNIHLQSQNNVGRSTPQRYQTREWTNSMSRKSSLSDLRINSTSSNPAAASTTSAKPVVKPSQPGLLSDPEGSRQALPERPSTPSGGRSTPSGSQTSRSHSSWASVLKPGLIEVPDGLKADVFGSVDITEPVEEPVVSAKRPSTGNHHKPPHQQNYNEAQQIRAPPFNGGQSPSVLSPLNLHSGTSLLGDVPAHLIPTGLQFRGHRSEQKGRNSKPNTGSQNMRVQNSNGRNKFPQNSADAVRQNKDRKSRRPSKPMMDSPPSYEPQAKKRNNENPPGHNVPSTPIESQAQSQPTPPPIPELNIVEETEDIDSLREASSSSPIAKAQQESLVSDEVKEPEPVKEMVVEPDHSSTDHATPEILQEASPQKTEPDVHLLETPWTMYHMNQTTKKKGSDWNSGMQPVGVFDTVEGFFHGYHTTPKASETGKMQDYMFFRGGKEKFKEWPVIGAAWEDPKNTNGGLWRFNLPVPRGNTVSPVVDFFWKEILMALVGEQFGDHNEMVNGCYFCNRGDEYRVQVWMGCNDPEPVTAVGVRLAELLDLRENFYFDYCSHREVHQKGNRYAKPLHEHKEILRILATRRKSASFSV</sequence>
<feature type="compositionally biased region" description="Polar residues" evidence="2">
    <location>
        <begin position="133"/>
        <end position="168"/>
    </location>
</feature>
<feature type="compositionally biased region" description="Low complexity" evidence="2">
    <location>
        <begin position="13"/>
        <end position="28"/>
    </location>
</feature>
<reference evidence="3 4" key="1">
    <citation type="journal article" date="2016" name="Nat. Commun.">
        <title>Extremotolerant tardigrade genome and improved radiotolerance of human cultured cells by tardigrade-unique protein.</title>
        <authorList>
            <person name="Hashimoto T."/>
            <person name="Horikawa D.D."/>
            <person name="Saito Y."/>
            <person name="Kuwahara H."/>
            <person name="Kozuka-Hata H."/>
            <person name="Shin-I T."/>
            <person name="Minakuchi Y."/>
            <person name="Ohishi K."/>
            <person name="Motoyama A."/>
            <person name="Aizu T."/>
            <person name="Enomoto A."/>
            <person name="Kondo K."/>
            <person name="Tanaka S."/>
            <person name="Hara Y."/>
            <person name="Koshikawa S."/>
            <person name="Sagara H."/>
            <person name="Miura T."/>
            <person name="Yokobori S."/>
            <person name="Miyagawa K."/>
            <person name="Suzuki Y."/>
            <person name="Kubo T."/>
            <person name="Oyama M."/>
            <person name="Kohara Y."/>
            <person name="Fujiyama A."/>
            <person name="Arakawa K."/>
            <person name="Katayama T."/>
            <person name="Toyoda A."/>
            <person name="Kunieda T."/>
        </authorList>
    </citation>
    <scope>NUCLEOTIDE SEQUENCE [LARGE SCALE GENOMIC DNA]</scope>
    <source>
        <strain evidence="3 4">YOKOZUNA-1</strain>
    </source>
</reference>
<evidence type="ECO:0000256" key="1">
    <source>
        <dbReference type="RuleBase" id="RU004374"/>
    </source>
</evidence>
<dbReference type="GO" id="GO:0000340">
    <property type="term" value="F:RNA 7-methylguanosine cap binding"/>
    <property type="evidence" value="ECO:0007669"/>
    <property type="project" value="TreeGrafter"/>
</dbReference>
<dbReference type="STRING" id="947166.A0A1D1VDG2"/>
<keyword evidence="1" id="KW-0648">Protein biosynthesis</keyword>
<comment type="caution">
    <text evidence="3">The sequence shown here is derived from an EMBL/GenBank/DDBJ whole genome shotgun (WGS) entry which is preliminary data.</text>
</comment>
<dbReference type="PANTHER" id="PTHR11960">
    <property type="entry name" value="EUKARYOTIC TRANSLATION INITIATION FACTOR 4E RELATED"/>
    <property type="match status" value="1"/>
</dbReference>
<feature type="compositionally biased region" description="Low complexity" evidence="2">
    <location>
        <begin position="169"/>
        <end position="183"/>
    </location>
</feature>
<feature type="region of interest" description="Disordered" evidence="2">
    <location>
        <begin position="1"/>
        <end position="232"/>
    </location>
</feature>
<dbReference type="GO" id="GO:0003743">
    <property type="term" value="F:translation initiation factor activity"/>
    <property type="evidence" value="ECO:0007669"/>
    <property type="project" value="UniProtKB-KW"/>
</dbReference>
<feature type="region of interest" description="Disordered" evidence="2">
    <location>
        <begin position="261"/>
        <end position="310"/>
    </location>
</feature>
<feature type="compositionally biased region" description="Polar residues" evidence="2">
    <location>
        <begin position="1"/>
        <end position="12"/>
    </location>
</feature>
<comment type="similarity">
    <text evidence="1">Belongs to the eukaryotic initiation factor 4E family.</text>
</comment>
<dbReference type="Pfam" id="PF01652">
    <property type="entry name" value="IF4E"/>
    <property type="match status" value="1"/>
</dbReference>
<dbReference type="InterPro" id="IPR023398">
    <property type="entry name" value="TIF_eIF4e-like"/>
</dbReference>
<evidence type="ECO:0000313" key="3">
    <source>
        <dbReference type="EMBL" id="GAU99694.1"/>
    </source>
</evidence>
<organism evidence="3 4">
    <name type="scientific">Ramazzottius varieornatus</name>
    <name type="common">Water bear</name>
    <name type="synonym">Tardigrade</name>
    <dbReference type="NCBI Taxonomy" id="947166"/>
    <lineage>
        <taxon>Eukaryota</taxon>
        <taxon>Metazoa</taxon>
        <taxon>Ecdysozoa</taxon>
        <taxon>Tardigrada</taxon>
        <taxon>Eutardigrada</taxon>
        <taxon>Parachela</taxon>
        <taxon>Hypsibioidea</taxon>
        <taxon>Ramazzottiidae</taxon>
        <taxon>Ramazzottius</taxon>
    </lineage>
</organism>
<dbReference type="GO" id="GO:0016281">
    <property type="term" value="C:eukaryotic translation initiation factor 4F complex"/>
    <property type="evidence" value="ECO:0007669"/>
    <property type="project" value="TreeGrafter"/>
</dbReference>
<feature type="compositionally biased region" description="Basic and acidic residues" evidence="2">
    <location>
        <begin position="462"/>
        <end position="486"/>
    </location>
</feature>
<feature type="compositionally biased region" description="Polar residues" evidence="2">
    <location>
        <begin position="409"/>
        <end position="421"/>
    </location>
</feature>
<feature type="compositionally biased region" description="Polar residues" evidence="2">
    <location>
        <begin position="342"/>
        <end position="367"/>
    </location>
</feature>
<dbReference type="OrthoDB" id="590761at2759"/>
<keyword evidence="1" id="KW-0694">RNA-binding</keyword>
<feature type="compositionally biased region" description="Polar residues" evidence="2">
    <location>
        <begin position="87"/>
        <end position="113"/>
    </location>
</feature>
<evidence type="ECO:0000313" key="4">
    <source>
        <dbReference type="Proteomes" id="UP000186922"/>
    </source>
</evidence>
<dbReference type="InterPro" id="IPR001040">
    <property type="entry name" value="TIF_eIF_4E"/>
</dbReference>
<accession>A0A1D1VDG2</accession>
<feature type="region of interest" description="Disordered" evidence="2">
    <location>
        <begin position="329"/>
        <end position="486"/>
    </location>
</feature>
<dbReference type="SUPFAM" id="SSF55418">
    <property type="entry name" value="eIF4e-like"/>
    <property type="match status" value="1"/>
</dbReference>
<evidence type="ECO:0000256" key="2">
    <source>
        <dbReference type="SAM" id="MobiDB-lite"/>
    </source>
</evidence>
<feature type="compositionally biased region" description="Low complexity" evidence="2">
    <location>
        <begin position="208"/>
        <end position="230"/>
    </location>
</feature>
<feature type="compositionally biased region" description="Polar residues" evidence="2">
    <location>
        <begin position="444"/>
        <end position="459"/>
    </location>
</feature>
<proteinExistence type="inferred from homology"/>
<dbReference type="AlphaFoldDB" id="A0A1D1VDG2"/>